<accession>A0A8X7C5J0</accession>
<name>A0A8X7C5J0_9ARAC</name>
<gene>
    <name evidence="2" type="ORF">TNIN_448701</name>
</gene>
<evidence type="ECO:0000256" key="1">
    <source>
        <dbReference type="SAM" id="MobiDB-lite"/>
    </source>
</evidence>
<proteinExistence type="predicted"/>
<organism evidence="2 3">
    <name type="scientific">Trichonephila inaurata madagascariensis</name>
    <dbReference type="NCBI Taxonomy" id="2747483"/>
    <lineage>
        <taxon>Eukaryota</taxon>
        <taxon>Metazoa</taxon>
        <taxon>Ecdysozoa</taxon>
        <taxon>Arthropoda</taxon>
        <taxon>Chelicerata</taxon>
        <taxon>Arachnida</taxon>
        <taxon>Araneae</taxon>
        <taxon>Araneomorphae</taxon>
        <taxon>Entelegynae</taxon>
        <taxon>Araneoidea</taxon>
        <taxon>Nephilidae</taxon>
        <taxon>Trichonephila</taxon>
        <taxon>Trichonephila inaurata</taxon>
    </lineage>
</organism>
<feature type="region of interest" description="Disordered" evidence="1">
    <location>
        <begin position="1"/>
        <end position="21"/>
    </location>
</feature>
<sequence>MPPHHSTPNRSGGEAHLGHPRAPPSLFRLDSGLLLKSQVELIPSNRWQEDENFLFLFSLKMLFGRNLDHHKLLVPQTVISASNCQNIKSGQRLFGPQVWSYQSLPEHHQVSLKHCSSSAVWTKCLVISVTAWIPSSVLTALHFSGCLDYKFSHISRFLDSIECTYSAAPHWLFGLQV</sequence>
<dbReference type="AlphaFoldDB" id="A0A8X7C5J0"/>
<evidence type="ECO:0000313" key="3">
    <source>
        <dbReference type="Proteomes" id="UP000886998"/>
    </source>
</evidence>
<dbReference type="Proteomes" id="UP000886998">
    <property type="component" value="Unassembled WGS sequence"/>
</dbReference>
<dbReference type="EMBL" id="BMAV01009837">
    <property type="protein sequence ID" value="GFY54362.1"/>
    <property type="molecule type" value="Genomic_DNA"/>
</dbReference>
<comment type="caution">
    <text evidence="2">The sequence shown here is derived from an EMBL/GenBank/DDBJ whole genome shotgun (WGS) entry which is preliminary data.</text>
</comment>
<evidence type="ECO:0000313" key="2">
    <source>
        <dbReference type="EMBL" id="GFY54362.1"/>
    </source>
</evidence>
<feature type="compositionally biased region" description="Polar residues" evidence="1">
    <location>
        <begin position="1"/>
        <end position="10"/>
    </location>
</feature>
<protein>
    <submittedName>
        <fullName evidence="2">Uncharacterized protein</fullName>
    </submittedName>
</protein>
<keyword evidence="3" id="KW-1185">Reference proteome</keyword>
<reference evidence="2" key="1">
    <citation type="submission" date="2020-08" db="EMBL/GenBank/DDBJ databases">
        <title>Multicomponent nature underlies the extraordinary mechanical properties of spider dragline silk.</title>
        <authorList>
            <person name="Kono N."/>
            <person name="Nakamura H."/>
            <person name="Mori M."/>
            <person name="Yoshida Y."/>
            <person name="Ohtoshi R."/>
            <person name="Malay A.D."/>
            <person name="Moran D.A.P."/>
            <person name="Tomita M."/>
            <person name="Numata K."/>
            <person name="Arakawa K."/>
        </authorList>
    </citation>
    <scope>NUCLEOTIDE SEQUENCE</scope>
</reference>